<protein>
    <submittedName>
        <fullName evidence="1">Uncharacterized protein</fullName>
    </submittedName>
</protein>
<evidence type="ECO:0000313" key="1">
    <source>
        <dbReference type="EMBL" id="CAE6486141.1"/>
    </source>
</evidence>
<dbReference type="AlphaFoldDB" id="A0A812ETY9"/>
<comment type="caution">
    <text evidence="1">The sequence shown here is derived from an EMBL/GenBank/DDBJ whole genome shotgun (WGS) entry which is preliminary data.</text>
</comment>
<reference evidence="1" key="1">
    <citation type="submission" date="2021-02" db="EMBL/GenBank/DDBJ databases">
        <authorList>
            <person name="Han P."/>
        </authorList>
    </citation>
    <scope>NUCLEOTIDE SEQUENCE</scope>
    <source>
        <strain evidence="1">Candidatus Nitrosotenuis uzonensis 5A</strain>
    </source>
</reference>
<organism evidence="1 2">
    <name type="scientific">Candidatus Nitrosotenuis uzonensis</name>
    <dbReference type="NCBI Taxonomy" id="1407055"/>
    <lineage>
        <taxon>Archaea</taxon>
        <taxon>Nitrososphaerota</taxon>
        <taxon>Candidatus Nitrosotenuis</taxon>
    </lineage>
</organism>
<evidence type="ECO:0000313" key="2">
    <source>
        <dbReference type="Proteomes" id="UP000655759"/>
    </source>
</evidence>
<dbReference type="Proteomes" id="UP000655759">
    <property type="component" value="Unassembled WGS sequence"/>
</dbReference>
<name>A0A812ETY9_9ARCH</name>
<accession>A0A812ETY9</accession>
<gene>
    <name evidence="1" type="ORF">NUZ5A_20098</name>
</gene>
<proteinExistence type="predicted"/>
<dbReference type="RefSeq" id="WP_205097705.1">
    <property type="nucleotide sequence ID" value="NZ_CAJNAQ010000002.1"/>
</dbReference>
<sequence>MVQPKRHNLTVTAEIYDRLAKIYKKEKTDKSLTQWISEKLLMVLEKDEFLKNYAPFLSKIAVNENSVILRDEKLQRLVEIIYRDNKFWCDVDEEECCVHVHFALALPELAELKNK</sequence>
<dbReference type="EMBL" id="CAJNAQ010000002">
    <property type="protein sequence ID" value="CAE6486141.1"/>
    <property type="molecule type" value="Genomic_DNA"/>
</dbReference>